<evidence type="ECO:0000256" key="4">
    <source>
        <dbReference type="ARBA" id="ARBA00022801"/>
    </source>
</evidence>
<dbReference type="CDD" id="cd14792">
    <property type="entry name" value="GH27"/>
    <property type="match status" value="1"/>
</dbReference>
<comment type="similarity">
    <text evidence="2 10">Belongs to the glycosyl hydrolase 27 family.</text>
</comment>
<evidence type="ECO:0000313" key="13">
    <source>
        <dbReference type="Proteomes" id="UP001347796"/>
    </source>
</evidence>
<dbReference type="InterPro" id="IPR013780">
    <property type="entry name" value="Glyco_hydro_b"/>
</dbReference>
<evidence type="ECO:0000256" key="10">
    <source>
        <dbReference type="RuleBase" id="RU361168"/>
    </source>
</evidence>
<dbReference type="SUPFAM" id="SSF51011">
    <property type="entry name" value="Glycosyl hydrolase domain"/>
    <property type="match status" value="1"/>
</dbReference>
<dbReference type="FunFam" id="3.20.20.70:FF:000070">
    <property type="entry name" value="Alpha-galactosidase"/>
    <property type="match status" value="1"/>
</dbReference>
<evidence type="ECO:0000256" key="2">
    <source>
        <dbReference type="ARBA" id="ARBA00009743"/>
    </source>
</evidence>
<evidence type="ECO:0000256" key="9">
    <source>
        <dbReference type="ARBA" id="ARBA00023295"/>
    </source>
</evidence>
<comment type="subunit">
    <text evidence="3 10">Homodimer.</text>
</comment>
<name>A0AAN8J8F5_PATCE</name>
<dbReference type="Proteomes" id="UP001347796">
    <property type="component" value="Unassembled WGS sequence"/>
</dbReference>
<dbReference type="PANTHER" id="PTHR11452">
    <property type="entry name" value="ALPHA-GALACTOSIDASE/ALPHA-N-ACETYLGALACTOSAMINIDASE"/>
    <property type="match status" value="1"/>
</dbReference>
<evidence type="ECO:0000256" key="6">
    <source>
        <dbReference type="ARBA" id="ARBA00023157"/>
    </source>
</evidence>
<evidence type="ECO:0000256" key="5">
    <source>
        <dbReference type="ARBA" id="ARBA00023098"/>
    </source>
</evidence>
<dbReference type="EMBL" id="JAZGQO010000011">
    <property type="protein sequence ID" value="KAK6172591.1"/>
    <property type="molecule type" value="Genomic_DNA"/>
</dbReference>
<dbReference type="InterPro" id="IPR017853">
    <property type="entry name" value="GH"/>
</dbReference>
<dbReference type="Pfam" id="PF16499">
    <property type="entry name" value="Melibiase_2"/>
    <property type="match status" value="1"/>
</dbReference>
<dbReference type="GO" id="GO:0016020">
    <property type="term" value="C:membrane"/>
    <property type="evidence" value="ECO:0007669"/>
    <property type="project" value="GOC"/>
</dbReference>
<keyword evidence="9 10" id="KW-0326">Glycosidase</keyword>
<keyword evidence="6 10" id="KW-1015">Disulfide bond</keyword>
<gene>
    <name evidence="12" type="ORF">SNE40_016215</name>
</gene>
<dbReference type="SUPFAM" id="SSF51445">
    <property type="entry name" value="(Trans)glycosidases"/>
    <property type="match status" value="1"/>
</dbReference>
<dbReference type="GO" id="GO:0009311">
    <property type="term" value="P:oligosaccharide metabolic process"/>
    <property type="evidence" value="ECO:0007669"/>
    <property type="project" value="TreeGrafter"/>
</dbReference>
<dbReference type="GO" id="GO:0004557">
    <property type="term" value="F:alpha-galactosidase activity"/>
    <property type="evidence" value="ECO:0007669"/>
    <property type="project" value="TreeGrafter"/>
</dbReference>
<dbReference type="GO" id="GO:0019377">
    <property type="term" value="P:glycolipid catabolic process"/>
    <property type="evidence" value="ECO:0007669"/>
    <property type="project" value="UniProtKB-ARBA"/>
</dbReference>
<comment type="caution">
    <text evidence="12">The sequence shown here is derived from an EMBL/GenBank/DDBJ whole genome shotgun (WGS) entry which is preliminary data.</text>
</comment>
<organism evidence="12 13">
    <name type="scientific">Patella caerulea</name>
    <name type="common">Rayed Mediterranean limpet</name>
    <dbReference type="NCBI Taxonomy" id="87958"/>
    <lineage>
        <taxon>Eukaryota</taxon>
        <taxon>Metazoa</taxon>
        <taxon>Spiralia</taxon>
        <taxon>Lophotrochozoa</taxon>
        <taxon>Mollusca</taxon>
        <taxon>Gastropoda</taxon>
        <taxon>Patellogastropoda</taxon>
        <taxon>Patelloidea</taxon>
        <taxon>Patellidae</taxon>
        <taxon>Patella</taxon>
    </lineage>
</organism>
<proteinExistence type="inferred from homology"/>
<dbReference type="PANTHER" id="PTHR11452:SF14">
    <property type="entry name" value="ALPHA-GALACTOSIDASE A"/>
    <property type="match status" value="1"/>
</dbReference>
<evidence type="ECO:0000256" key="3">
    <source>
        <dbReference type="ARBA" id="ARBA00011738"/>
    </source>
</evidence>
<dbReference type="Gene3D" id="2.60.40.1180">
    <property type="entry name" value="Golgi alpha-mannosidase II"/>
    <property type="match status" value="1"/>
</dbReference>
<sequence>MVLLATVSMTTALDNGLALTPPMGWLSWERFRCNVDCVNDPDNCISEKLIKQMADLMISEGYKDAGYEYVCSDDCWQSMSRAANGSLVADPQRFPSGIKGLADYVHSKGLKLGIYEDFGHLTCEGYPGSEFYLQLDAQTFASWEVDLLKFDGCNSQREDFDRGYPAMSFYLNQTGRPMVFTCEWPDYQTTHGIMPNYTGIRDACNYWRNWKDVQDSWDSIIDIIDHMGDDVGNFSSFAGPGGWNNPDQLIVGDFGLSQEQERVQFGMWAMMASPLMMSVDLRNIRPESKALLQNKNIIAINQDPRGIMGVRTQQMGSVELWNRPLTPVGNMATALINKDTHGKPAIVPVTGSDLGLVSGSLYTIYDAFTMSVVYNNASSNVNYKIIVNPTGITMFNIQLQK</sequence>
<protein>
    <recommendedName>
        <fullName evidence="10">Alpha-galactosidase</fullName>
        <ecNumber evidence="10">3.2.1.-</ecNumber>
    </recommendedName>
</protein>
<keyword evidence="13" id="KW-1185">Reference proteome</keyword>
<dbReference type="GO" id="GO:0016139">
    <property type="term" value="P:glycoside catabolic process"/>
    <property type="evidence" value="ECO:0007669"/>
    <property type="project" value="TreeGrafter"/>
</dbReference>
<dbReference type="PRINTS" id="PR00740">
    <property type="entry name" value="GLHYDRLASE27"/>
</dbReference>
<feature type="domain" description="Alpha galactosidase A C-terminal" evidence="11">
    <location>
        <begin position="306"/>
        <end position="391"/>
    </location>
</feature>
<evidence type="ECO:0000256" key="1">
    <source>
        <dbReference type="ARBA" id="ARBA00004371"/>
    </source>
</evidence>
<evidence type="ECO:0000259" key="11">
    <source>
        <dbReference type="Pfam" id="PF17450"/>
    </source>
</evidence>
<evidence type="ECO:0000256" key="8">
    <source>
        <dbReference type="ARBA" id="ARBA00023228"/>
    </source>
</evidence>
<dbReference type="EC" id="3.2.1.-" evidence="10"/>
<dbReference type="InterPro" id="IPR013785">
    <property type="entry name" value="Aldolase_TIM"/>
</dbReference>
<reference evidence="12 13" key="1">
    <citation type="submission" date="2024-01" db="EMBL/GenBank/DDBJ databases">
        <title>The genome of the rayed Mediterranean limpet Patella caerulea (Linnaeus, 1758).</title>
        <authorList>
            <person name="Anh-Thu Weber A."/>
            <person name="Halstead-Nussloch G."/>
        </authorList>
    </citation>
    <scope>NUCLEOTIDE SEQUENCE [LARGE SCALE GENOMIC DNA]</scope>
    <source>
        <strain evidence="12">AATW-2023a</strain>
        <tissue evidence="12">Whole specimen</tissue>
    </source>
</reference>
<keyword evidence="7" id="KW-0325">Glycoprotein</keyword>
<accession>A0AAN8J8F5</accession>
<keyword evidence="4 10" id="KW-0378">Hydrolase</keyword>
<dbReference type="GO" id="GO:0005764">
    <property type="term" value="C:lysosome"/>
    <property type="evidence" value="ECO:0007669"/>
    <property type="project" value="UniProtKB-SubCell"/>
</dbReference>
<dbReference type="InterPro" id="IPR002241">
    <property type="entry name" value="Glyco_hydro_27"/>
</dbReference>
<dbReference type="Pfam" id="PF17450">
    <property type="entry name" value="Melibiase_2_C"/>
    <property type="match status" value="1"/>
</dbReference>
<dbReference type="InterPro" id="IPR035373">
    <property type="entry name" value="Melibiase/NAGA_C"/>
</dbReference>
<keyword evidence="8" id="KW-0458">Lysosome</keyword>
<dbReference type="Gene3D" id="3.20.20.70">
    <property type="entry name" value="Aldolase class I"/>
    <property type="match status" value="1"/>
</dbReference>
<comment type="subcellular location">
    <subcellularLocation>
        <location evidence="1">Lysosome</location>
    </subcellularLocation>
</comment>
<keyword evidence="5" id="KW-0443">Lipid metabolism</keyword>
<dbReference type="AlphaFoldDB" id="A0AAN8J8F5"/>
<evidence type="ECO:0000313" key="12">
    <source>
        <dbReference type="EMBL" id="KAK6172591.1"/>
    </source>
</evidence>
<evidence type="ECO:0000256" key="7">
    <source>
        <dbReference type="ARBA" id="ARBA00023180"/>
    </source>
</evidence>